<dbReference type="EMBL" id="MU276596">
    <property type="protein sequence ID" value="KAI0038098.1"/>
    <property type="molecule type" value="Genomic_DNA"/>
</dbReference>
<evidence type="ECO:0000313" key="1">
    <source>
        <dbReference type="EMBL" id="KAI0038098.1"/>
    </source>
</evidence>
<evidence type="ECO:0000313" key="2">
    <source>
        <dbReference type="Proteomes" id="UP000814033"/>
    </source>
</evidence>
<dbReference type="Proteomes" id="UP000814033">
    <property type="component" value="Unassembled WGS sequence"/>
</dbReference>
<gene>
    <name evidence="1" type="ORF">FA95DRAFT_1613641</name>
</gene>
<reference evidence="1" key="1">
    <citation type="submission" date="2021-02" db="EMBL/GenBank/DDBJ databases">
        <authorList>
            <consortium name="DOE Joint Genome Institute"/>
            <person name="Ahrendt S."/>
            <person name="Looney B.P."/>
            <person name="Miyauchi S."/>
            <person name="Morin E."/>
            <person name="Drula E."/>
            <person name="Courty P.E."/>
            <person name="Chicoki N."/>
            <person name="Fauchery L."/>
            <person name="Kohler A."/>
            <person name="Kuo A."/>
            <person name="Labutti K."/>
            <person name="Pangilinan J."/>
            <person name="Lipzen A."/>
            <person name="Riley R."/>
            <person name="Andreopoulos W."/>
            <person name="He G."/>
            <person name="Johnson J."/>
            <person name="Barry K.W."/>
            <person name="Grigoriev I.V."/>
            <person name="Nagy L."/>
            <person name="Hibbett D."/>
            <person name="Henrissat B."/>
            <person name="Matheny P.B."/>
            <person name="Labbe J."/>
            <person name="Martin F."/>
        </authorList>
    </citation>
    <scope>NUCLEOTIDE SEQUENCE</scope>
    <source>
        <strain evidence="1">FP105234-sp</strain>
    </source>
</reference>
<sequence>MAFWPNDTLKDVAVVMEGYGTVEVKFTPSDGGVGTRMQVTSQSKYQGGTAGASAAPRAPQPLHHPTRDGEGPAAPNAPTAAGTHDTPIDVDQARPTAAAGTHDTPIDVDQADAPAAAGMHAPINVDQPDAPAPAAGTEQRDESESDSRGNTPSDDGVRDRTPSDYGDYAADGMVLLRSSQVQMVPIDGAPGYFKMLDPRVLALHGDHSDHSDGA</sequence>
<proteinExistence type="predicted"/>
<comment type="caution">
    <text evidence="1">The sequence shown here is derived from an EMBL/GenBank/DDBJ whole genome shotgun (WGS) entry which is preliminary data.</text>
</comment>
<reference evidence="1" key="2">
    <citation type="journal article" date="2022" name="New Phytol.">
        <title>Evolutionary transition to the ectomycorrhizal habit in the genomes of a hyperdiverse lineage of mushroom-forming fungi.</title>
        <authorList>
            <person name="Looney B."/>
            <person name="Miyauchi S."/>
            <person name="Morin E."/>
            <person name="Drula E."/>
            <person name="Courty P.E."/>
            <person name="Kohler A."/>
            <person name="Kuo A."/>
            <person name="LaButti K."/>
            <person name="Pangilinan J."/>
            <person name="Lipzen A."/>
            <person name="Riley R."/>
            <person name="Andreopoulos W."/>
            <person name="He G."/>
            <person name="Johnson J."/>
            <person name="Nolan M."/>
            <person name="Tritt A."/>
            <person name="Barry K.W."/>
            <person name="Grigoriev I.V."/>
            <person name="Nagy L.G."/>
            <person name="Hibbett D."/>
            <person name="Henrissat B."/>
            <person name="Matheny P.B."/>
            <person name="Labbe J."/>
            <person name="Martin F.M."/>
        </authorList>
    </citation>
    <scope>NUCLEOTIDE SEQUENCE</scope>
    <source>
        <strain evidence="1">FP105234-sp</strain>
    </source>
</reference>
<organism evidence="1 2">
    <name type="scientific">Auriscalpium vulgare</name>
    <dbReference type="NCBI Taxonomy" id="40419"/>
    <lineage>
        <taxon>Eukaryota</taxon>
        <taxon>Fungi</taxon>
        <taxon>Dikarya</taxon>
        <taxon>Basidiomycota</taxon>
        <taxon>Agaricomycotina</taxon>
        <taxon>Agaricomycetes</taxon>
        <taxon>Russulales</taxon>
        <taxon>Auriscalpiaceae</taxon>
        <taxon>Auriscalpium</taxon>
    </lineage>
</organism>
<protein>
    <submittedName>
        <fullName evidence="1">Uncharacterized protein</fullName>
    </submittedName>
</protein>
<accession>A0ACB8R250</accession>
<name>A0ACB8R250_9AGAM</name>
<keyword evidence="2" id="KW-1185">Reference proteome</keyword>